<dbReference type="PROSITE" id="PS50191">
    <property type="entry name" value="CRAL_TRIO"/>
    <property type="match status" value="1"/>
</dbReference>
<dbReference type="InterPro" id="IPR052578">
    <property type="entry name" value="PI_Transfer_CRAL-TRIO"/>
</dbReference>
<dbReference type="Proteomes" id="UP001195914">
    <property type="component" value="Unassembled WGS sequence"/>
</dbReference>
<dbReference type="GO" id="GO:0008526">
    <property type="term" value="F:phosphatidylinositol transfer activity"/>
    <property type="evidence" value="ECO:0007669"/>
    <property type="project" value="TreeGrafter"/>
</dbReference>
<dbReference type="InterPro" id="IPR001251">
    <property type="entry name" value="CRAL-TRIO_dom"/>
</dbReference>
<evidence type="ECO:0000313" key="3">
    <source>
        <dbReference type="EMBL" id="KAK1938304.1"/>
    </source>
</evidence>
<feature type="region of interest" description="Disordered" evidence="1">
    <location>
        <begin position="1"/>
        <end position="23"/>
    </location>
</feature>
<dbReference type="SUPFAM" id="SSF52087">
    <property type="entry name" value="CRAL/TRIO domain"/>
    <property type="match status" value="1"/>
</dbReference>
<reference evidence="3" key="2">
    <citation type="submission" date="2021-05" db="EMBL/GenBank/DDBJ databases">
        <authorList>
            <person name="Pain A."/>
        </authorList>
    </citation>
    <scope>NUCLEOTIDE SEQUENCE</scope>
    <source>
        <strain evidence="3">1802A</strain>
    </source>
</reference>
<dbReference type="Pfam" id="PF00650">
    <property type="entry name" value="CRAL_TRIO"/>
    <property type="match status" value="1"/>
</dbReference>
<feature type="domain" description="CRAL-TRIO" evidence="2">
    <location>
        <begin position="162"/>
        <end position="327"/>
    </location>
</feature>
<dbReference type="SMART" id="SM01100">
    <property type="entry name" value="CRAL_TRIO_N"/>
    <property type="match status" value="1"/>
</dbReference>
<protein>
    <recommendedName>
        <fullName evidence="2">CRAL-TRIO domain-containing protein</fullName>
    </recommendedName>
</protein>
<proteinExistence type="predicted"/>
<dbReference type="PANTHER" id="PTHR45824">
    <property type="entry name" value="GH16843P"/>
    <property type="match status" value="1"/>
</dbReference>
<gene>
    <name evidence="3" type="ORF">X943_000016</name>
</gene>
<dbReference type="CDD" id="cd00170">
    <property type="entry name" value="SEC14"/>
    <property type="match status" value="1"/>
</dbReference>
<dbReference type="EMBL" id="JAHBMH010000024">
    <property type="protein sequence ID" value="KAK1938304.1"/>
    <property type="molecule type" value="Genomic_DNA"/>
</dbReference>
<reference evidence="3" key="1">
    <citation type="journal article" date="2014" name="Nucleic Acids Res.">
        <title>The evolutionary dynamics of variant antigen genes in Babesia reveal a history of genomic innovation underlying host-parasite interaction.</title>
        <authorList>
            <person name="Jackson A.P."/>
            <person name="Otto T.D."/>
            <person name="Darby A."/>
            <person name="Ramaprasad A."/>
            <person name="Xia D."/>
            <person name="Echaide I.E."/>
            <person name="Farber M."/>
            <person name="Gahlot S."/>
            <person name="Gamble J."/>
            <person name="Gupta D."/>
            <person name="Gupta Y."/>
            <person name="Jackson L."/>
            <person name="Malandrin L."/>
            <person name="Malas T.B."/>
            <person name="Moussa E."/>
            <person name="Nair M."/>
            <person name="Reid A.J."/>
            <person name="Sanders M."/>
            <person name="Sharma J."/>
            <person name="Tracey A."/>
            <person name="Quail M.A."/>
            <person name="Weir W."/>
            <person name="Wastling J.M."/>
            <person name="Hall N."/>
            <person name="Willadsen P."/>
            <person name="Lingelbach K."/>
            <person name="Shiels B."/>
            <person name="Tait A."/>
            <person name="Berriman M."/>
            <person name="Allred D.R."/>
            <person name="Pain A."/>
        </authorList>
    </citation>
    <scope>NUCLEOTIDE SEQUENCE</scope>
    <source>
        <strain evidence="3">1802A</strain>
    </source>
</reference>
<dbReference type="InterPro" id="IPR011074">
    <property type="entry name" value="CRAL/TRIO_N_dom"/>
</dbReference>
<organism evidence="3 4">
    <name type="scientific">Babesia divergens</name>
    <dbReference type="NCBI Taxonomy" id="32595"/>
    <lineage>
        <taxon>Eukaryota</taxon>
        <taxon>Sar</taxon>
        <taxon>Alveolata</taxon>
        <taxon>Apicomplexa</taxon>
        <taxon>Aconoidasida</taxon>
        <taxon>Piroplasmida</taxon>
        <taxon>Babesiidae</taxon>
        <taxon>Babesia</taxon>
    </lineage>
</organism>
<sequence length="382" mass="44176">MELMKMFRSQAKPAEDASPNEKVSPLDFDTLELVEGLGPALSLEYQSNEIALYDFLLKWAGHYSLEHENVDAVMDKVKELKELVWSMPMFKGESAKSDDNRKWYKLWNVDPVTDIAISEIYWCTDIVLFRYLRSYKYDVKVAFHMLKKTLAWRRFRNVDSISPDVVGPANAGGMLYRKGYDNSARPIVYFRPHQEVDADRDSQQLLLYFTLERATQTVLLDHGNDKVFVILDLNGWSLGRIPTLEIVIDTVRALSEHYTDVLHEVLIVDPPMLMDPVLQMIKAVLDSSTAKKIVVKPRGPKLEAYLKGRININYLEESMGGNNKTDYDHSAYWENEKREFLRYHQRKAEWIGKNEAEWAKPHVTDEIGDKTCDVNDSSRAED</sequence>
<evidence type="ECO:0000313" key="4">
    <source>
        <dbReference type="Proteomes" id="UP001195914"/>
    </source>
</evidence>
<dbReference type="InterPro" id="IPR036865">
    <property type="entry name" value="CRAL-TRIO_dom_sf"/>
</dbReference>
<dbReference type="Gene3D" id="3.40.525.10">
    <property type="entry name" value="CRAL-TRIO lipid binding domain"/>
    <property type="match status" value="1"/>
</dbReference>
<evidence type="ECO:0000259" key="2">
    <source>
        <dbReference type="PROSITE" id="PS50191"/>
    </source>
</evidence>
<dbReference type="PANTHER" id="PTHR45824:SF29">
    <property type="entry name" value="GH16843P"/>
    <property type="match status" value="1"/>
</dbReference>
<dbReference type="InterPro" id="IPR036273">
    <property type="entry name" value="CRAL/TRIO_N_dom_sf"/>
</dbReference>
<accession>A0AAD9LK27</accession>
<dbReference type="AlphaFoldDB" id="A0AAD9LK27"/>
<dbReference type="SUPFAM" id="SSF46938">
    <property type="entry name" value="CRAL/TRIO N-terminal domain"/>
    <property type="match status" value="1"/>
</dbReference>
<name>A0AAD9LK27_BABDI</name>
<keyword evidence="4" id="KW-1185">Reference proteome</keyword>
<evidence type="ECO:0000256" key="1">
    <source>
        <dbReference type="SAM" id="MobiDB-lite"/>
    </source>
</evidence>
<comment type="caution">
    <text evidence="3">The sequence shown here is derived from an EMBL/GenBank/DDBJ whole genome shotgun (WGS) entry which is preliminary data.</text>
</comment>
<dbReference type="SMART" id="SM00516">
    <property type="entry name" value="SEC14"/>
    <property type="match status" value="1"/>
</dbReference>